<accession>A0A4V1D908</accession>
<dbReference type="Proteomes" id="UP000298049">
    <property type="component" value="Chromosome"/>
</dbReference>
<sequence length="223" mass="24839">MSDIVSTYTDGKVKVDTAGVTRKPVQDRSRDRVERVVAAAERLLLETGPERTSIPEVARLSKVPRASIYQFFPSKYALFLAISERHLKAVADVIGQLELTNEAEPQNGQFEHMARSVTRAAADYYNDHPVASMLILGGPMSREAYLSQEVTIQDIGHQLRPLFSRYAPDAVLPQDPDVVTIAVEIAFACMKHSYFTHARIIEPMVDQAAMAASAYLRHWLEPG</sequence>
<feature type="domain" description="HTH tetR-type" evidence="3">
    <location>
        <begin position="30"/>
        <end position="90"/>
    </location>
</feature>
<protein>
    <submittedName>
        <fullName evidence="4">TetR/AcrR family transcriptional regulator</fullName>
    </submittedName>
</protein>
<feature type="DNA-binding region" description="H-T-H motif" evidence="2">
    <location>
        <begin position="53"/>
        <end position="72"/>
    </location>
</feature>
<evidence type="ECO:0000256" key="2">
    <source>
        <dbReference type="PROSITE-ProRule" id="PRU00335"/>
    </source>
</evidence>
<keyword evidence="5" id="KW-1185">Reference proteome</keyword>
<dbReference type="GO" id="GO:0000976">
    <property type="term" value="F:transcription cis-regulatory region binding"/>
    <property type="evidence" value="ECO:0007669"/>
    <property type="project" value="TreeGrafter"/>
</dbReference>
<organism evidence="4 5">
    <name type="scientific">Hydrocarboniclastica marina</name>
    <dbReference type="NCBI Taxonomy" id="2259620"/>
    <lineage>
        <taxon>Bacteria</taxon>
        <taxon>Pseudomonadati</taxon>
        <taxon>Pseudomonadota</taxon>
        <taxon>Gammaproteobacteria</taxon>
        <taxon>Alteromonadales</taxon>
        <taxon>Alteromonadaceae</taxon>
        <taxon>Hydrocarboniclastica</taxon>
    </lineage>
</organism>
<dbReference type="InterPro" id="IPR009057">
    <property type="entry name" value="Homeodomain-like_sf"/>
</dbReference>
<dbReference type="PANTHER" id="PTHR30055:SF226">
    <property type="entry name" value="HTH-TYPE TRANSCRIPTIONAL REGULATOR PKSA"/>
    <property type="match status" value="1"/>
</dbReference>
<dbReference type="EMBL" id="CP031093">
    <property type="protein sequence ID" value="QCF27040.1"/>
    <property type="molecule type" value="Genomic_DNA"/>
</dbReference>
<dbReference type="Gene3D" id="1.10.357.10">
    <property type="entry name" value="Tetracycline Repressor, domain 2"/>
    <property type="match status" value="1"/>
</dbReference>
<dbReference type="AlphaFoldDB" id="A0A4V1D908"/>
<name>A0A4V1D908_9ALTE</name>
<dbReference type="OrthoDB" id="325065at2"/>
<dbReference type="InterPro" id="IPR050109">
    <property type="entry name" value="HTH-type_TetR-like_transc_reg"/>
</dbReference>
<evidence type="ECO:0000313" key="4">
    <source>
        <dbReference type="EMBL" id="QCF27040.1"/>
    </source>
</evidence>
<dbReference type="PANTHER" id="PTHR30055">
    <property type="entry name" value="HTH-TYPE TRANSCRIPTIONAL REGULATOR RUTR"/>
    <property type="match status" value="1"/>
</dbReference>
<evidence type="ECO:0000256" key="1">
    <source>
        <dbReference type="ARBA" id="ARBA00023125"/>
    </source>
</evidence>
<dbReference type="PRINTS" id="PR00455">
    <property type="entry name" value="HTHTETR"/>
</dbReference>
<dbReference type="InterPro" id="IPR001647">
    <property type="entry name" value="HTH_TetR"/>
</dbReference>
<evidence type="ECO:0000259" key="3">
    <source>
        <dbReference type="PROSITE" id="PS50977"/>
    </source>
</evidence>
<dbReference type="SUPFAM" id="SSF46689">
    <property type="entry name" value="Homeodomain-like"/>
    <property type="match status" value="1"/>
</dbReference>
<keyword evidence="1 2" id="KW-0238">DNA-binding</keyword>
<reference evidence="4 5" key="1">
    <citation type="submission" date="2018-07" db="EMBL/GenBank/DDBJ databases">
        <title>Marsedoiliclastica nanhaica gen. nov. sp. nov., a novel marine hydrocarbonoclastic bacterium isolated from an in-situ enriched hydrocarbon-degrading consortium in deep-sea sediment.</title>
        <authorList>
            <person name="Dong C."/>
            <person name="Ma T."/>
            <person name="Liu R."/>
            <person name="Shao Z."/>
        </authorList>
    </citation>
    <scope>NUCLEOTIDE SEQUENCE [LARGE SCALE GENOMIC DNA]</scope>
    <source>
        <strain evidence="5">soil36-7</strain>
    </source>
</reference>
<evidence type="ECO:0000313" key="5">
    <source>
        <dbReference type="Proteomes" id="UP000298049"/>
    </source>
</evidence>
<dbReference type="PROSITE" id="PS50977">
    <property type="entry name" value="HTH_TETR_2"/>
    <property type="match status" value="1"/>
</dbReference>
<dbReference type="Pfam" id="PF00440">
    <property type="entry name" value="TetR_N"/>
    <property type="match status" value="1"/>
</dbReference>
<proteinExistence type="predicted"/>
<dbReference type="KEGG" id="hmi:soil367_14475"/>
<gene>
    <name evidence="4" type="ORF">soil367_14475</name>
</gene>
<dbReference type="GO" id="GO:0003700">
    <property type="term" value="F:DNA-binding transcription factor activity"/>
    <property type="evidence" value="ECO:0007669"/>
    <property type="project" value="TreeGrafter"/>
</dbReference>